<dbReference type="EMBL" id="CP044232">
    <property type="protein sequence ID" value="QEW03127.1"/>
    <property type="molecule type" value="Genomic_DNA"/>
</dbReference>
<dbReference type="CDD" id="cd02787">
    <property type="entry name" value="MopB_CT_ydeP"/>
    <property type="match status" value="1"/>
</dbReference>
<comment type="cofactor">
    <cofactor evidence="1">
        <name>Mo-bis(molybdopterin guanine dinucleotide)</name>
        <dbReference type="ChEBI" id="CHEBI:60539"/>
    </cofactor>
</comment>
<evidence type="ECO:0000256" key="9">
    <source>
        <dbReference type="ARBA" id="ARBA00023014"/>
    </source>
</evidence>
<evidence type="ECO:0000256" key="8">
    <source>
        <dbReference type="ARBA" id="ARBA00023004"/>
    </source>
</evidence>
<dbReference type="NCBIfam" id="TIGR01701">
    <property type="entry name" value="Fdhalpha-like"/>
    <property type="match status" value="1"/>
</dbReference>
<evidence type="ECO:0000256" key="4">
    <source>
        <dbReference type="ARBA" id="ARBA00022485"/>
    </source>
</evidence>
<feature type="domain" description="Molybdopterin dinucleotide-binding" evidence="11">
    <location>
        <begin position="653"/>
        <end position="764"/>
    </location>
</feature>
<dbReference type="InterPro" id="IPR041953">
    <property type="entry name" value="YdeP_MopB"/>
</dbReference>
<evidence type="ECO:0000313" key="12">
    <source>
        <dbReference type="EMBL" id="QEW03127.1"/>
    </source>
</evidence>
<dbReference type="Gene3D" id="3.40.50.740">
    <property type="match status" value="1"/>
</dbReference>
<dbReference type="AlphaFoldDB" id="A0A5J6L3U0"/>
<dbReference type="InterPro" id="IPR006657">
    <property type="entry name" value="MoPterin_dinucl-bd_dom"/>
</dbReference>
<protein>
    <submittedName>
        <fullName evidence="12">FdhF/YdeP family oxidoreductase</fullName>
    </submittedName>
</protein>
<keyword evidence="6" id="KW-0479">Metal-binding</keyword>
<dbReference type="Gene3D" id="3.40.228.10">
    <property type="entry name" value="Dimethylsulfoxide Reductase, domain 2"/>
    <property type="match status" value="1"/>
</dbReference>
<dbReference type="InterPro" id="IPR037951">
    <property type="entry name" value="MopB_CT_YdeP"/>
</dbReference>
<evidence type="ECO:0000256" key="3">
    <source>
        <dbReference type="ARBA" id="ARBA00010312"/>
    </source>
</evidence>
<dbReference type="RefSeq" id="WP_150924611.1">
    <property type="nucleotide sequence ID" value="NZ_CP044232.1"/>
</dbReference>
<dbReference type="GO" id="GO:0016020">
    <property type="term" value="C:membrane"/>
    <property type="evidence" value="ECO:0007669"/>
    <property type="project" value="TreeGrafter"/>
</dbReference>
<dbReference type="GO" id="GO:0008863">
    <property type="term" value="F:formate dehydrogenase (NAD+) activity"/>
    <property type="evidence" value="ECO:0007669"/>
    <property type="project" value="InterPro"/>
</dbReference>
<evidence type="ECO:0000256" key="5">
    <source>
        <dbReference type="ARBA" id="ARBA00022505"/>
    </source>
</evidence>
<dbReference type="GO" id="GO:0043546">
    <property type="term" value="F:molybdopterin cofactor binding"/>
    <property type="evidence" value="ECO:0007669"/>
    <property type="project" value="InterPro"/>
</dbReference>
<dbReference type="PANTHER" id="PTHR43105">
    <property type="entry name" value="RESPIRATORY NITRATE REDUCTASE"/>
    <property type="match status" value="1"/>
</dbReference>
<proteinExistence type="inferred from homology"/>
<keyword evidence="4" id="KW-0004">4Fe-4S</keyword>
<dbReference type="InterPro" id="IPR009010">
    <property type="entry name" value="Asp_de-COase-like_dom_sf"/>
</dbReference>
<comment type="similarity">
    <text evidence="3">Belongs to the prokaryotic molybdopterin-containing oxidoreductase family.</text>
</comment>
<comment type="cofactor">
    <cofactor evidence="2">
        <name>[4Fe-4S] cluster</name>
        <dbReference type="ChEBI" id="CHEBI:49883"/>
    </cofactor>
</comment>
<dbReference type="GO" id="GO:0051539">
    <property type="term" value="F:4 iron, 4 sulfur cluster binding"/>
    <property type="evidence" value="ECO:0007669"/>
    <property type="project" value="UniProtKB-KW"/>
</dbReference>
<dbReference type="PIRSF" id="PIRSF000144">
    <property type="entry name" value="CbbBc"/>
    <property type="match status" value="1"/>
</dbReference>
<dbReference type="Pfam" id="PF01568">
    <property type="entry name" value="Molydop_binding"/>
    <property type="match status" value="1"/>
</dbReference>
<keyword evidence="9" id="KW-0411">Iron-sulfur</keyword>
<evidence type="ECO:0000256" key="6">
    <source>
        <dbReference type="ARBA" id="ARBA00022723"/>
    </source>
</evidence>
<evidence type="ECO:0000259" key="11">
    <source>
        <dbReference type="Pfam" id="PF01568"/>
    </source>
</evidence>
<dbReference type="KEGG" id="mlz:F6J85_08415"/>
<feature type="domain" description="Molybdopterin oxidoreductase" evidence="10">
    <location>
        <begin position="120"/>
        <end position="493"/>
    </location>
</feature>
<keyword evidence="5" id="KW-0500">Molybdenum</keyword>
<evidence type="ECO:0000256" key="1">
    <source>
        <dbReference type="ARBA" id="ARBA00001942"/>
    </source>
</evidence>
<reference evidence="13" key="1">
    <citation type="submission" date="2019-09" db="EMBL/GenBank/DDBJ databases">
        <title>Mumia zhuanghuii sp. nov. isolated from the intestinal contents of plateau pika (Ochotona curzoniae) in the Qinghai-Tibet plateau of China.</title>
        <authorList>
            <person name="Tian Z."/>
        </authorList>
    </citation>
    <scope>NUCLEOTIDE SEQUENCE [LARGE SCALE GENOMIC DNA]</scope>
    <source>
        <strain evidence="13">L-031</strain>
    </source>
</reference>
<evidence type="ECO:0000313" key="13">
    <source>
        <dbReference type="Proteomes" id="UP000325516"/>
    </source>
</evidence>
<dbReference type="GO" id="GO:0030151">
    <property type="term" value="F:molybdenum ion binding"/>
    <property type="evidence" value="ECO:0007669"/>
    <property type="project" value="InterPro"/>
</dbReference>
<organism evidence="12 13">
    <name type="scientific">Microbacterium lushaniae</name>
    <dbReference type="NCBI Taxonomy" id="2614639"/>
    <lineage>
        <taxon>Bacteria</taxon>
        <taxon>Bacillati</taxon>
        <taxon>Actinomycetota</taxon>
        <taxon>Actinomycetes</taxon>
        <taxon>Micrococcales</taxon>
        <taxon>Microbacteriaceae</taxon>
        <taxon>Microbacterium</taxon>
    </lineage>
</organism>
<dbReference type="InterPro" id="IPR010046">
    <property type="entry name" value="Mopterin_OxRdtse_a_bac"/>
</dbReference>
<dbReference type="Proteomes" id="UP000325516">
    <property type="component" value="Chromosome"/>
</dbReference>
<evidence type="ECO:0000259" key="10">
    <source>
        <dbReference type="Pfam" id="PF00384"/>
    </source>
</evidence>
<dbReference type="InterPro" id="IPR050123">
    <property type="entry name" value="Prok_molybdopt-oxidoreductase"/>
</dbReference>
<sequence length="773" mass="85180">MATKPPTHDIDESDVTVGARKRKAVGVPAVLHALDIAVDQMGVTRTARTLMRVNQKDGFDCPGCAWPEEDKRHLAEFCENGAKAVAEEATIRRVRPEFFAEHSLADLAEHDDWWLGQQGRLTHPMMLDEGDTHYRPISWEDALRTVADALRELDDPDEAIFYTSGRTSNEAAFLYQLLVRGLGTNNLPDCSNMCHESSGSALVETIGIGKGTVSLEDIHHADLLIVAGQNPGTNHPRMLSALEKAKGNGATIVAVNPLPEAGLLRFENPQTPRGVILGGTKLADEFVQIRLGGDQALFQAIAAHLLEAEAADGGVLDTDFLARHTSGFEEFRDSMRNAPWAEFETATGIAEAELRRIAELVRTSTSTIVCWAMGLTQHKHSVATLRDVVNMLLLQGNLGRPGAGVCPVRGHSNVQGDRTMGIYEKPHEGFLASLDAEFDFYAPRKHGYDTVEAIRAMRDGRARVFLAMGGNFASATPDTLVTEAALRNVDLTVQVSTKLNRSHVVTGRRALIIPTLGRTDRDVRRGGEQRVTVEDSMSAVHASRGRLRPPADDLMSEPAIIARLCELVFEGREDSPNVPRADWKRLGEDYTLIRDHISRVVPGFSDYEQRIAGGRTFVLPNGPRDDRTFATPDGLAHFTVNELEYPVIPEGRLLLQTLRSHDQYNTTIYGKDDRYRGVYGGRRVVFVNRDDLDAQRVADGEIVDLVSEWTARDGRVEERRAESFRVVAYDTPRGNAAAYYPETNVLVPLDSTADGSGTPTSKSVLVRMERRQG</sequence>
<dbReference type="SUPFAM" id="SSF50692">
    <property type="entry name" value="ADC-like"/>
    <property type="match status" value="1"/>
</dbReference>
<keyword evidence="7" id="KW-0560">Oxidoreductase</keyword>
<keyword evidence="13" id="KW-1185">Reference proteome</keyword>
<dbReference type="PANTHER" id="PTHR43105:SF4">
    <property type="entry name" value="PROTEIN YDEP"/>
    <property type="match status" value="1"/>
</dbReference>
<dbReference type="SUPFAM" id="SSF53706">
    <property type="entry name" value="Formate dehydrogenase/DMSO reductase, domains 1-3"/>
    <property type="match status" value="1"/>
</dbReference>
<gene>
    <name evidence="12" type="ORF">F6J85_08415</name>
</gene>
<evidence type="ECO:0000256" key="2">
    <source>
        <dbReference type="ARBA" id="ARBA00001966"/>
    </source>
</evidence>
<accession>A0A5J6L3U0</accession>
<dbReference type="InterPro" id="IPR006656">
    <property type="entry name" value="Mopterin_OxRdtase"/>
</dbReference>
<keyword evidence="8" id="KW-0408">Iron</keyword>
<dbReference type="Pfam" id="PF00384">
    <property type="entry name" value="Molybdopterin"/>
    <property type="match status" value="1"/>
</dbReference>
<evidence type="ECO:0000256" key="7">
    <source>
        <dbReference type="ARBA" id="ARBA00023002"/>
    </source>
</evidence>
<name>A0A5J6L3U0_9MICO</name>
<dbReference type="CDD" id="cd02767">
    <property type="entry name" value="MopB_ydeP"/>
    <property type="match status" value="1"/>
</dbReference>